<dbReference type="InterPro" id="IPR000210">
    <property type="entry name" value="BTB/POZ_dom"/>
</dbReference>
<feature type="region of interest" description="Disordered" evidence="1">
    <location>
        <begin position="260"/>
        <end position="312"/>
    </location>
</feature>
<evidence type="ECO:0000313" key="4">
    <source>
        <dbReference type="EMBL" id="GMR55231.1"/>
    </source>
</evidence>
<name>A0AAN5D413_9BILA</name>
<evidence type="ECO:0000256" key="1">
    <source>
        <dbReference type="SAM" id="MobiDB-lite"/>
    </source>
</evidence>
<dbReference type="PANTHER" id="PTHR22744:SF14">
    <property type="entry name" value="BTB DOMAIN-CONTAINING PROTEIN-RELATED"/>
    <property type="match status" value="1"/>
</dbReference>
<gene>
    <name evidence="3" type="ORF">PMAYCL1PPCAC_25419</name>
    <name evidence="4" type="ORF">PMAYCL1PPCAC_25427</name>
</gene>
<reference evidence="5" key="1">
    <citation type="submission" date="2022-10" db="EMBL/GenBank/DDBJ databases">
        <title>Genome assembly of Pristionchus species.</title>
        <authorList>
            <person name="Yoshida K."/>
            <person name="Sommer R.J."/>
        </authorList>
    </citation>
    <scope>NUCLEOTIDE SEQUENCE [LARGE SCALE GENOMIC DNA]</scope>
    <source>
        <strain evidence="4 5">RS5460</strain>
    </source>
</reference>
<sequence>QYVLNKSEKHLIQSKKIHIVTKLNFADQYKLTNLKNHCLNILHRSRNEAMKSSRNVPITSAEMLAKFAPEKPNPSIDYLAVYSPVFAAMFYGNFAEKEKKEVEIAGVIYEEFIDVLQLIHPQSLEITDSMVPHLLMLGDQFHMECVLTQTENYLIQSKGLDIAVKLLLAEHYRLATLKNHCYKLLRNDSCLVKEVKLSSEYANFSDDLKADIESTESSCAYIKTAVKSPESSFAFSSSTFATRYWNNDADSDEYMDTDEEMDAYEADSDEYLYSTDEEMDDSDEDNEEQDEEEEDEEMDEEEEEEMDEEEEE</sequence>
<dbReference type="PANTHER" id="PTHR22744">
    <property type="entry name" value="HELIX LOOP HELIX PROTEIN 21-RELATED"/>
    <property type="match status" value="1"/>
</dbReference>
<dbReference type="Gene3D" id="3.30.710.10">
    <property type="entry name" value="Potassium Channel Kv1.1, Chain A"/>
    <property type="match status" value="1"/>
</dbReference>
<dbReference type="Pfam" id="PF00651">
    <property type="entry name" value="BTB"/>
    <property type="match status" value="1"/>
</dbReference>
<dbReference type="InterPro" id="IPR011333">
    <property type="entry name" value="SKP1/BTB/POZ_sf"/>
</dbReference>
<dbReference type="CDD" id="cd18186">
    <property type="entry name" value="BTB_POZ_ZBTB_KLHL-like"/>
    <property type="match status" value="1"/>
</dbReference>
<evidence type="ECO:0000313" key="5">
    <source>
        <dbReference type="Proteomes" id="UP001328107"/>
    </source>
</evidence>
<keyword evidence="5" id="KW-1185">Reference proteome</keyword>
<reference evidence="3" key="2">
    <citation type="submission" date="2023-06" db="EMBL/GenBank/DDBJ databases">
        <title>Genome assembly of Pristionchus species.</title>
        <authorList>
            <person name="Yoshida K."/>
            <person name="Sommer R.J."/>
        </authorList>
    </citation>
    <scope>NUCLEOTIDE SEQUENCE</scope>
    <source>
        <strain evidence="3">RS5460</strain>
    </source>
</reference>
<proteinExistence type="predicted"/>
<dbReference type="EMBL" id="BTRK01000005">
    <property type="protein sequence ID" value="GMR55231.1"/>
    <property type="molecule type" value="Genomic_DNA"/>
</dbReference>
<dbReference type="AlphaFoldDB" id="A0AAN5D413"/>
<dbReference type="Proteomes" id="UP001328107">
    <property type="component" value="Unassembled WGS sequence"/>
</dbReference>
<dbReference type="EMBL" id="BTRK01000005">
    <property type="protein sequence ID" value="GMR55224.1"/>
    <property type="molecule type" value="Genomic_DNA"/>
</dbReference>
<dbReference type="SUPFAM" id="SSF54695">
    <property type="entry name" value="POZ domain"/>
    <property type="match status" value="1"/>
</dbReference>
<feature type="domain" description="BTB" evidence="2">
    <location>
        <begin position="78"/>
        <end position="128"/>
    </location>
</feature>
<protein>
    <recommendedName>
        <fullName evidence="2">BTB domain-containing protein</fullName>
    </recommendedName>
</protein>
<evidence type="ECO:0000313" key="3">
    <source>
        <dbReference type="EMBL" id="GMR55224.1"/>
    </source>
</evidence>
<dbReference type="SMART" id="SM00225">
    <property type="entry name" value="BTB"/>
    <property type="match status" value="1"/>
</dbReference>
<comment type="caution">
    <text evidence="3">The sequence shown here is derived from an EMBL/GenBank/DDBJ whole genome shotgun (WGS) entry which is preliminary data.</text>
</comment>
<organism evidence="3 5">
    <name type="scientific">Pristionchus mayeri</name>
    <dbReference type="NCBI Taxonomy" id="1317129"/>
    <lineage>
        <taxon>Eukaryota</taxon>
        <taxon>Metazoa</taxon>
        <taxon>Ecdysozoa</taxon>
        <taxon>Nematoda</taxon>
        <taxon>Chromadorea</taxon>
        <taxon>Rhabditida</taxon>
        <taxon>Rhabditina</taxon>
        <taxon>Diplogasteromorpha</taxon>
        <taxon>Diplogasteroidea</taxon>
        <taxon>Neodiplogasteridae</taxon>
        <taxon>Pristionchus</taxon>
    </lineage>
</organism>
<evidence type="ECO:0000259" key="2">
    <source>
        <dbReference type="PROSITE" id="PS50097"/>
    </source>
</evidence>
<dbReference type="PROSITE" id="PS50097">
    <property type="entry name" value="BTB"/>
    <property type="match status" value="1"/>
</dbReference>
<feature type="non-terminal residue" evidence="3">
    <location>
        <position position="1"/>
    </location>
</feature>
<feature type="non-terminal residue" evidence="3">
    <location>
        <position position="312"/>
    </location>
</feature>
<accession>A0AAN5D413</accession>